<dbReference type="EMBL" id="NRRL01000074">
    <property type="protein sequence ID" value="MBK1670082.1"/>
    <property type="molecule type" value="Genomic_DNA"/>
</dbReference>
<proteinExistence type="predicted"/>
<dbReference type="RefSeq" id="WP_200342431.1">
    <property type="nucleotide sequence ID" value="NZ_NRRL01000074.1"/>
</dbReference>
<organism evidence="1 2">
    <name type="scientific">Rhodovibrio sodomensis</name>
    <dbReference type="NCBI Taxonomy" id="1088"/>
    <lineage>
        <taxon>Bacteria</taxon>
        <taxon>Pseudomonadati</taxon>
        <taxon>Pseudomonadota</taxon>
        <taxon>Alphaproteobacteria</taxon>
        <taxon>Rhodospirillales</taxon>
        <taxon>Rhodovibrionaceae</taxon>
        <taxon>Rhodovibrio</taxon>
    </lineage>
</organism>
<accession>A0ABS1DJ04</accession>
<reference evidence="1 2" key="1">
    <citation type="journal article" date="2020" name="Microorganisms">
        <title>Osmotic Adaptation and Compatible Solute Biosynthesis of Phototrophic Bacteria as Revealed from Genome Analyses.</title>
        <authorList>
            <person name="Imhoff J.F."/>
            <person name="Rahn T."/>
            <person name="Kunzel S."/>
            <person name="Keller A."/>
            <person name="Neulinger S.C."/>
        </authorList>
    </citation>
    <scope>NUCLEOTIDE SEQUENCE [LARGE SCALE GENOMIC DNA]</scope>
    <source>
        <strain evidence="1 2">DSM 9895</strain>
    </source>
</reference>
<comment type="caution">
    <text evidence="1">The sequence shown here is derived from an EMBL/GenBank/DDBJ whole genome shotgun (WGS) entry which is preliminary data.</text>
</comment>
<sequence>MTNSNLPSLAALEALLQEAGLGHLFEEYVGLVVAYGASLGEGVEAGEIEPEEDEISGVDVELVFFDLLPNPAASLVAYCRKNGTGWQVEENDDSRAVAAADREMGGDITTAFYDAIAEIARGGGQRRKAA</sequence>
<keyword evidence="2" id="KW-1185">Reference proteome</keyword>
<gene>
    <name evidence="1" type="ORF">CKO28_18770</name>
</gene>
<dbReference type="Proteomes" id="UP001296873">
    <property type="component" value="Unassembled WGS sequence"/>
</dbReference>
<protein>
    <submittedName>
        <fullName evidence="1">Uncharacterized protein</fullName>
    </submittedName>
</protein>
<evidence type="ECO:0000313" key="2">
    <source>
        <dbReference type="Proteomes" id="UP001296873"/>
    </source>
</evidence>
<evidence type="ECO:0000313" key="1">
    <source>
        <dbReference type="EMBL" id="MBK1670082.1"/>
    </source>
</evidence>
<name>A0ABS1DJ04_9PROT</name>